<dbReference type="AlphaFoldDB" id="A0A2N6T4V0"/>
<dbReference type="RefSeq" id="WP_034664180.1">
    <property type="nucleotide sequence ID" value="NZ_JBHRZL010000009.1"/>
</dbReference>
<dbReference type="EMBL" id="PNHG01000007">
    <property type="protein sequence ID" value="PMC64339.1"/>
    <property type="molecule type" value="Genomic_DNA"/>
</dbReference>
<sequence>MKSRDHERFGFLVNPDLTYRRIIFDIDHASQFLGPVVLEGVRVAFSQNDTQYEAIYSPQARENRAAPNPVASMAANLAATDNANFLQDPTSAISGPVIFVGRDGHSIDDDIVDQIKQAIRAVRHYKDDNPEEYNLWHNAVLNMGTVQD</sequence>
<evidence type="ECO:0000313" key="2">
    <source>
        <dbReference type="Proteomes" id="UP000235836"/>
    </source>
</evidence>
<accession>A0A2N6T4V0</accession>
<reference evidence="1 2" key="1">
    <citation type="submission" date="2017-09" db="EMBL/GenBank/DDBJ databases">
        <title>Bacterial strain isolated from the female urinary microbiota.</title>
        <authorList>
            <person name="Thomas-White K."/>
            <person name="Kumar N."/>
            <person name="Forster S."/>
            <person name="Putonti C."/>
            <person name="Lawley T."/>
            <person name="Wolfe A.J."/>
        </authorList>
    </citation>
    <scope>NUCLEOTIDE SEQUENCE [LARGE SCALE GENOMIC DNA]</scope>
    <source>
        <strain evidence="1 2">UMB0792</strain>
    </source>
</reference>
<keyword evidence="2" id="KW-1185">Reference proteome</keyword>
<protein>
    <submittedName>
        <fullName evidence="1">Uncharacterized protein</fullName>
    </submittedName>
</protein>
<gene>
    <name evidence="1" type="ORF">CJ203_06245</name>
</gene>
<organism evidence="1 2">
    <name type="scientific">Corynebacterium tuscaniense</name>
    <dbReference type="NCBI Taxonomy" id="302449"/>
    <lineage>
        <taxon>Bacteria</taxon>
        <taxon>Bacillati</taxon>
        <taxon>Actinomycetota</taxon>
        <taxon>Actinomycetes</taxon>
        <taxon>Mycobacteriales</taxon>
        <taxon>Corynebacteriaceae</taxon>
        <taxon>Corynebacterium</taxon>
    </lineage>
</organism>
<name>A0A2N6T4V0_9CORY</name>
<comment type="caution">
    <text evidence="1">The sequence shown here is derived from an EMBL/GenBank/DDBJ whole genome shotgun (WGS) entry which is preliminary data.</text>
</comment>
<dbReference type="Proteomes" id="UP000235836">
    <property type="component" value="Unassembled WGS sequence"/>
</dbReference>
<proteinExistence type="predicted"/>
<evidence type="ECO:0000313" key="1">
    <source>
        <dbReference type="EMBL" id="PMC64339.1"/>
    </source>
</evidence>